<proteinExistence type="predicted"/>
<keyword evidence="2" id="KW-1185">Reference proteome</keyword>
<sequence>MGNKHWKDGPVFVKLPRTEWPIRLQGTISYSKESSELIKKEVEWQKQGKPKALKKATVQTVSPIDQDPKSIVRYQTVRSFDKLTTTMEMVLR</sequence>
<protein>
    <submittedName>
        <fullName evidence="1">Uncharacterized protein</fullName>
    </submittedName>
</protein>
<evidence type="ECO:0000313" key="1">
    <source>
        <dbReference type="EnsemblMetazoa" id="CJA42174.1"/>
    </source>
</evidence>
<reference evidence="1" key="2">
    <citation type="submission" date="2022-06" db="UniProtKB">
        <authorList>
            <consortium name="EnsemblMetazoa"/>
        </authorList>
    </citation>
    <scope>IDENTIFICATION</scope>
    <source>
        <strain evidence="1">DF5081</strain>
    </source>
</reference>
<dbReference type="Proteomes" id="UP000005237">
    <property type="component" value="Unassembled WGS sequence"/>
</dbReference>
<evidence type="ECO:0000313" key="2">
    <source>
        <dbReference type="Proteomes" id="UP000005237"/>
    </source>
</evidence>
<dbReference type="EnsemblMetazoa" id="CJA42174.1">
    <property type="protein sequence ID" value="CJA42174.1"/>
    <property type="gene ID" value="WBGene00218022"/>
</dbReference>
<organism evidence="1 2">
    <name type="scientific">Caenorhabditis japonica</name>
    <dbReference type="NCBI Taxonomy" id="281687"/>
    <lineage>
        <taxon>Eukaryota</taxon>
        <taxon>Metazoa</taxon>
        <taxon>Ecdysozoa</taxon>
        <taxon>Nematoda</taxon>
        <taxon>Chromadorea</taxon>
        <taxon>Rhabditida</taxon>
        <taxon>Rhabditina</taxon>
        <taxon>Rhabditomorpha</taxon>
        <taxon>Rhabditoidea</taxon>
        <taxon>Rhabditidae</taxon>
        <taxon>Peloderinae</taxon>
        <taxon>Caenorhabditis</taxon>
    </lineage>
</organism>
<name>A0A8R1IVZ5_CAEJA</name>
<dbReference type="AlphaFoldDB" id="A0A8R1IVZ5"/>
<accession>A0A8R1IVZ5</accession>
<reference evidence="2" key="1">
    <citation type="submission" date="2010-08" db="EMBL/GenBank/DDBJ databases">
        <authorList>
            <consortium name="Caenorhabditis japonica Sequencing Consortium"/>
            <person name="Wilson R.K."/>
        </authorList>
    </citation>
    <scope>NUCLEOTIDE SEQUENCE [LARGE SCALE GENOMIC DNA]</scope>
    <source>
        <strain evidence="2">DF5081</strain>
    </source>
</reference>